<evidence type="ECO:0000313" key="3">
    <source>
        <dbReference type="EMBL" id="CAB4134124.1"/>
    </source>
</evidence>
<dbReference type="CDD" id="cd00093">
    <property type="entry name" value="HTH_XRE"/>
    <property type="match status" value="1"/>
</dbReference>
<dbReference type="InterPro" id="IPR001387">
    <property type="entry name" value="Cro/C1-type_HTH"/>
</dbReference>
<protein>
    <submittedName>
        <fullName evidence="2">COG1476 Predicted transcriptional regulators</fullName>
    </submittedName>
</protein>
<dbReference type="GO" id="GO:0003677">
    <property type="term" value="F:DNA binding"/>
    <property type="evidence" value="ECO:0007669"/>
    <property type="project" value="InterPro"/>
</dbReference>
<dbReference type="Pfam" id="PF01381">
    <property type="entry name" value="HTH_3"/>
    <property type="match status" value="1"/>
</dbReference>
<dbReference type="SUPFAM" id="SSF47413">
    <property type="entry name" value="lambda repressor-like DNA-binding domains"/>
    <property type="match status" value="1"/>
</dbReference>
<dbReference type="InterPro" id="IPR010982">
    <property type="entry name" value="Lambda_DNA-bd_dom_sf"/>
</dbReference>
<dbReference type="EMBL" id="LR796283">
    <property type="protein sequence ID" value="CAB4134124.1"/>
    <property type="molecule type" value="Genomic_DNA"/>
</dbReference>
<name>A0A6J5KZ25_9CAUD</name>
<accession>A0A6J5KZ25</accession>
<feature type="domain" description="HTH cro/C1-type" evidence="1">
    <location>
        <begin position="4"/>
        <end position="50"/>
    </location>
</feature>
<dbReference type="Gene3D" id="1.10.260.40">
    <property type="entry name" value="lambda repressor-like DNA-binding domains"/>
    <property type="match status" value="1"/>
</dbReference>
<sequence>MSPVYLIRHKLMITQSELAKKLGISRQMVWAYEKNRSVPSFGIAQKLMQLALEHGIAIKAESFFIHRNGG</sequence>
<evidence type="ECO:0000259" key="1">
    <source>
        <dbReference type="PROSITE" id="PS50943"/>
    </source>
</evidence>
<dbReference type="PROSITE" id="PS50943">
    <property type="entry name" value="HTH_CROC1"/>
    <property type="match status" value="1"/>
</dbReference>
<evidence type="ECO:0000313" key="2">
    <source>
        <dbReference type="EMBL" id="CAB4127848.1"/>
    </source>
</evidence>
<dbReference type="EMBL" id="LR796217">
    <property type="protein sequence ID" value="CAB4127848.1"/>
    <property type="molecule type" value="Genomic_DNA"/>
</dbReference>
<gene>
    <name evidence="3" type="ORF">UFOVP269_12</name>
    <name evidence="2" type="ORF">UFOVP98_59</name>
</gene>
<proteinExistence type="predicted"/>
<organism evidence="2">
    <name type="scientific">uncultured Caudovirales phage</name>
    <dbReference type="NCBI Taxonomy" id="2100421"/>
    <lineage>
        <taxon>Viruses</taxon>
        <taxon>Duplodnaviria</taxon>
        <taxon>Heunggongvirae</taxon>
        <taxon>Uroviricota</taxon>
        <taxon>Caudoviricetes</taxon>
        <taxon>Peduoviridae</taxon>
        <taxon>Maltschvirus</taxon>
        <taxon>Maltschvirus maltsch</taxon>
    </lineage>
</organism>
<reference evidence="2" key="1">
    <citation type="submission" date="2020-04" db="EMBL/GenBank/DDBJ databases">
        <authorList>
            <person name="Chiriac C."/>
            <person name="Salcher M."/>
            <person name="Ghai R."/>
            <person name="Kavagutti S V."/>
        </authorList>
    </citation>
    <scope>NUCLEOTIDE SEQUENCE</scope>
</reference>